<gene>
    <name evidence="1" type="ORF">MILVUS5_LOCUS34450</name>
</gene>
<dbReference type="Proteomes" id="UP001177021">
    <property type="component" value="Unassembled WGS sequence"/>
</dbReference>
<evidence type="ECO:0000313" key="2">
    <source>
        <dbReference type="Proteomes" id="UP001177021"/>
    </source>
</evidence>
<comment type="caution">
    <text evidence="1">The sequence shown here is derived from an EMBL/GenBank/DDBJ whole genome shotgun (WGS) entry which is preliminary data.</text>
</comment>
<dbReference type="EMBL" id="CASHSV030000615">
    <property type="protein sequence ID" value="CAJ2670415.1"/>
    <property type="molecule type" value="Genomic_DNA"/>
</dbReference>
<evidence type="ECO:0000313" key="1">
    <source>
        <dbReference type="EMBL" id="CAJ2670415.1"/>
    </source>
</evidence>
<keyword evidence="2" id="KW-1185">Reference proteome</keyword>
<sequence length="680" mass="76157">MSSKLVAIIFMFVSLVASEDSNISFIYNGFKSSHEHDLYLDGVADLTSNGLLRLTNDTKQQKGHAYFPNPIVFNNGSSNGISSFSTTFVFAIRSEFPNLSGHGIVFVISPTKGLPNSLPSQYLGVFNESNIGNTENAVFGLELDTIMNTEFDDINDNHVGIDLNGLKSEKSASAGYYDIDHNEFKNLSLFSGLPMQVWLEYDSEKTKIDVTLAPINVVKPKQPLLSLNKDLSSILKNTMYVGFSSSTGSILTSHYVLGWSFKVNGQAENLKISELPKLPTLDVKKDSKVILIIGLPLISLCLILMVAIGIFHFIKRKKKFSELHEDWEKDYGTQRFKYKDLYFATNGFKEKELLGTGGFGRVYKGVMPNSKLEVAVKRVSHESRQGMKEFVAEIVSIGRLRHRNLVPLLGYCRRKNELLLVYDYMANGSLDKYLHKHNKGQRLFTLNWSQRFRIIKGVASGLFYLHEEWEQVVVHRDIKASNVLLDSELNGRLGDFGLSRLYDHGTDPQTTHVVGTLGYLAPEHTRTGKATTSSDVYSFGAFLLEVVCGKRPIEQIRECESVILVDYVYDCWKRGDIVEAKDVNLGVDYIVEEVELVLKLGLLCSHCEALARPSMRQVLRYLERDLALPDLSFLSLSSMGLTSGQCENFQDFGMSYASSSMDRPFSHTSSIAESLLSGGR</sequence>
<reference evidence="1" key="1">
    <citation type="submission" date="2023-10" db="EMBL/GenBank/DDBJ databases">
        <authorList>
            <person name="Rodriguez Cubillos JULIANA M."/>
            <person name="De Vega J."/>
        </authorList>
    </citation>
    <scope>NUCLEOTIDE SEQUENCE</scope>
</reference>
<proteinExistence type="predicted"/>
<organism evidence="1 2">
    <name type="scientific">Trifolium pratense</name>
    <name type="common">Red clover</name>
    <dbReference type="NCBI Taxonomy" id="57577"/>
    <lineage>
        <taxon>Eukaryota</taxon>
        <taxon>Viridiplantae</taxon>
        <taxon>Streptophyta</taxon>
        <taxon>Embryophyta</taxon>
        <taxon>Tracheophyta</taxon>
        <taxon>Spermatophyta</taxon>
        <taxon>Magnoliopsida</taxon>
        <taxon>eudicotyledons</taxon>
        <taxon>Gunneridae</taxon>
        <taxon>Pentapetalae</taxon>
        <taxon>rosids</taxon>
        <taxon>fabids</taxon>
        <taxon>Fabales</taxon>
        <taxon>Fabaceae</taxon>
        <taxon>Papilionoideae</taxon>
        <taxon>50 kb inversion clade</taxon>
        <taxon>NPAAA clade</taxon>
        <taxon>Hologalegina</taxon>
        <taxon>IRL clade</taxon>
        <taxon>Trifolieae</taxon>
        <taxon>Trifolium</taxon>
    </lineage>
</organism>
<protein>
    <submittedName>
        <fullName evidence="1">Uncharacterized protein</fullName>
    </submittedName>
</protein>
<name>A0ACB0LP66_TRIPR</name>
<accession>A0ACB0LP66</accession>